<name>A0A0E9NAM4_SAICN</name>
<dbReference type="Proteomes" id="UP000033140">
    <property type="component" value="Unassembled WGS sequence"/>
</dbReference>
<comment type="caution">
    <text evidence="1">The sequence shown here is derived from an EMBL/GenBank/DDBJ whole genome shotgun (WGS) entry which is preliminary data.</text>
</comment>
<dbReference type="Pfam" id="PF26163">
    <property type="entry name" value="mS26"/>
    <property type="match status" value="1"/>
</dbReference>
<dbReference type="AlphaFoldDB" id="A0A0E9NAM4"/>
<dbReference type="CDD" id="cd23703">
    <property type="entry name" value="mS26_PET12"/>
    <property type="match status" value="1"/>
</dbReference>
<dbReference type="InterPro" id="IPR058940">
    <property type="entry name" value="mS26_fungi"/>
</dbReference>
<dbReference type="EMBL" id="BACD03000004">
    <property type="protein sequence ID" value="GAO46455.1"/>
    <property type="molecule type" value="Genomic_DNA"/>
</dbReference>
<dbReference type="OMA" id="QMANTRR"/>
<dbReference type="STRING" id="698492.A0A0E9NAM4"/>
<dbReference type="OrthoDB" id="5223508at2759"/>
<reference evidence="1 2" key="1">
    <citation type="journal article" date="2011" name="J. Gen. Appl. Microbiol.">
        <title>Draft genome sequencing of the enigmatic yeast Saitoella complicata.</title>
        <authorList>
            <person name="Nishida H."/>
            <person name="Hamamoto M."/>
            <person name="Sugiyama J."/>
        </authorList>
    </citation>
    <scope>NUCLEOTIDE SEQUENCE [LARGE SCALE GENOMIC DNA]</scope>
    <source>
        <strain evidence="1 2">NRRL Y-17804</strain>
    </source>
</reference>
<protein>
    <submittedName>
        <fullName evidence="1">Uncharacterized protein</fullName>
    </submittedName>
</protein>
<keyword evidence="2" id="KW-1185">Reference proteome</keyword>
<reference evidence="1 2" key="2">
    <citation type="journal article" date="2014" name="J. Gen. Appl. Microbiol.">
        <title>The early diverging ascomycetous budding yeast Saitoella complicata has three histone deacetylases belonging to the Clr6, Hos2, and Rpd3 lineages.</title>
        <authorList>
            <person name="Nishida H."/>
            <person name="Matsumoto T."/>
            <person name="Kondo S."/>
            <person name="Hamamoto M."/>
            <person name="Yoshikawa H."/>
        </authorList>
    </citation>
    <scope>NUCLEOTIDE SEQUENCE [LARGE SCALE GENOMIC DNA]</scope>
    <source>
        <strain evidence="1 2">NRRL Y-17804</strain>
    </source>
</reference>
<dbReference type="RefSeq" id="XP_019027682.1">
    <property type="nucleotide sequence ID" value="XM_019167192.1"/>
</dbReference>
<reference evidence="1 2" key="3">
    <citation type="journal article" date="2015" name="Genome Announc.">
        <title>Draft Genome Sequence of the Archiascomycetous Yeast Saitoella complicata.</title>
        <authorList>
            <person name="Yamauchi K."/>
            <person name="Kondo S."/>
            <person name="Hamamoto M."/>
            <person name="Takahashi Y."/>
            <person name="Ogura Y."/>
            <person name="Hayashi T."/>
            <person name="Nishida H."/>
        </authorList>
    </citation>
    <scope>NUCLEOTIDE SEQUENCE [LARGE SCALE GENOMIC DNA]</scope>
    <source>
        <strain evidence="1 2">NRRL Y-17804</strain>
    </source>
</reference>
<evidence type="ECO:0000313" key="2">
    <source>
        <dbReference type="Proteomes" id="UP000033140"/>
    </source>
</evidence>
<organism evidence="1 2">
    <name type="scientific">Saitoella complicata (strain BCRC 22490 / CBS 7301 / JCM 7358 / NBRC 10748 / NRRL Y-17804)</name>
    <dbReference type="NCBI Taxonomy" id="698492"/>
    <lineage>
        <taxon>Eukaryota</taxon>
        <taxon>Fungi</taxon>
        <taxon>Dikarya</taxon>
        <taxon>Ascomycota</taxon>
        <taxon>Taphrinomycotina</taxon>
        <taxon>Taphrinomycotina incertae sedis</taxon>
        <taxon>Saitoella</taxon>
    </lineage>
</organism>
<evidence type="ECO:0000313" key="1">
    <source>
        <dbReference type="EMBL" id="GAO46455.1"/>
    </source>
</evidence>
<proteinExistence type="predicted"/>
<sequence>MSMSVTRTTAVARRLPSLCRCYSIPKREDLPESKRPPKFQYKEQYWPPVKVLETNTKEPIKPKPMRTPEQRRAAEMADLRRKYLREAVLAHEEVVEIEIEEKKAVEEKRAAYLEAKRNAPLAQDEVLTLPTIATLLNDIRPIDNPAADARHAAKKIRNREAAEADKEEEVLQNLLDLYHASETFIVNEEQLSAALDKAFDEALSAPKGLSYALRLEDLERRQQNIVSHGTESQKWSQAKDLLMGTAGGGKVGVVGVQAILAEKQAQREAQEFIAK</sequence>
<accession>A0A0E9NAM4</accession>
<gene>
    <name evidence="1" type="ORF">G7K_0686-t1</name>
</gene>